<sequence length="148" mass="15872">MNRLIAFIALVVLAVQVSGTKFTDCGSQSGQVTSVDVTDCPDSADTCILKKGTTKGISIKFTSKSESKTLKAVVHGVIAGVPLPFNLPKSDGCKSGIACPTKNGENYTYANNLVIRNSYPSLGVTVRWELKDDQQQDMVCIEIPCEIQ</sequence>
<name>A0AAV4UW48_9ARAC</name>
<dbReference type="SMART" id="SM00737">
    <property type="entry name" value="ML"/>
    <property type="match status" value="1"/>
</dbReference>
<dbReference type="GO" id="GO:0032934">
    <property type="term" value="F:sterol binding"/>
    <property type="evidence" value="ECO:0007669"/>
    <property type="project" value="InterPro"/>
</dbReference>
<evidence type="ECO:0000259" key="7">
    <source>
        <dbReference type="SMART" id="SM00737"/>
    </source>
</evidence>
<gene>
    <name evidence="8" type="primary">NPC2</name>
    <name evidence="8" type="ORF">CDAR_563271</name>
</gene>
<accession>A0AAV4UW48</accession>
<dbReference type="Pfam" id="PF02221">
    <property type="entry name" value="E1_DerP2_DerF2"/>
    <property type="match status" value="1"/>
</dbReference>
<protein>
    <submittedName>
        <fullName evidence="8">NPC intracellular cholesterol transporter 2</fullName>
    </submittedName>
</protein>
<dbReference type="EMBL" id="BPLQ01012004">
    <property type="protein sequence ID" value="GIY61878.1"/>
    <property type="molecule type" value="Genomic_DNA"/>
</dbReference>
<dbReference type="CDD" id="cd00916">
    <property type="entry name" value="Npc2_like"/>
    <property type="match status" value="1"/>
</dbReference>
<evidence type="ECO:0000256" key="3">
    <source>
        <dbReference type="ARBA" id="ARBA00022525"/>
    </source>
</evidence>
<evidence type="ECO:0000313" key="9">
    <source>
        <dbReference type="Proteomes" id="UP001054837"/>
    </source>
</evidence>
<evidence type="ECO:0000256" key="5">
    <source>
        <dbReference type="ARBA" id="ARBA00023157"/>
    </source>
</evidence>
<dbReference type="InterPro" id="IPR033916">
    <property type="entry name" value="ML_Npc2-like"/>
</dbReference>
<dbReference type="AlphaFoldDB" id="A0AAV4UW48"/>
<feature type="chain" id="PRO_5044022627" evidence="6">
    <location>
        <begin position="20"/>
        <end position="148"/>
    </location>
</feature>
<dbReference type="GO" id="GO:0032367">
    <property type="term" value="P:intracellular cholesterol transport"/>
    <property type="evidence" value="ECO:0007669"/>
    <property type="project" value="InterPro"/>
</dbReference>
<dbReference type="Proteomes" id="UP001054837">
    <property type="component" value="Unassembled WGS sequence"/>
</dbReference>
<comment type="caution">
    <text evidence="8">The sequence shown here is derived from an EMBL/GenBank/DDBJ whole genome shotgun (WGS) entry which is preliminary data.</text>
</comment>
<evidence type="ECO:0000256" key="6">
    <source>
        <dbReference type="SAM" id="SignalP"/>
    </source>
</evidence>
<evidence type="ECO:0000256" key="1">
    <source>
        <dbReference type="ARBA" id="ARBA00004613"/>
    </source>
</evidence>
<evidence type="ECO:0000313" key="8">
    <source>
        <dbReference type="EMBL" id="GIY61878.1"/>
    </source>
</evidence>
<dbReference type="SUPFAM" id="SSF81296">
    <property type="entry name" value="E set domains"/>
    <property type="match status" value="1"/>
</dbReference>
<keyword evidence="3" id="KW-0964">Secreted</keyword>
<dbReference type="InterPro" id="IPR003172">
    <property type="entry name" value="ML_dom"/>
</dbReference>
<dbReference type="Gene3D" id="2.60.40.770">
    <property type="match status" value="1"/>
</dbReference>
<evidence type="ECO:0000256" key="4">
    <source>
        <dbReference type="ARBA" id="ARBA00022729"/>
    </source>
</evidence>
<evidence type="ECO:0000256" key="2">
    <source>
        <dbReference type="ARBA" id="ARBA00006370"/>
    </source>
</evidence>
<organism evidence="8 9">
    <name type="scientific">Caerostris darwini</name>
    <dbReference type="NCBI Taxonomy" id="1538125"/>
    <lineage>
        <taxon>Eukaryota</taxon>
        <taxon>Metazoa</taxon>
        <taxon>Ecdysozoa</taxon>
        <taxon>Arthropoda</taxon>
        <taxon>Chelicerata</taxon>
        <taxon>Arachnida</taxon>
        <taxon>Araneae</taxon>
        <taxon>Araneomorphae</taxon>
        <taxon>Entelegynae</taxon>
        <taxon>Araneoidea</taxon>
        <taxon>Araneidae</taxon>
        <taxon>Caerostris</taxon>
    </lineage>
</organism>
<dbReference type="GO" id="GO:0005576">
    <property type="term" value="C:extracellular region"/>
    <property type="evidence" value="ECO:0007669"/>
    <property type="project" value="UniProtKB-SubCell"/>
</dbReference>
<dbReference type="PANTHER" id="PTHR11306:SF68">
    <property type="entry name" value="NPC INTRACELLULAR CHOLESTEROL TRANSPORTER 2"/>
    <property type="match status" value="1"/>
</dbReference>
<keyword evidence="9" id="KW-1185">Reference proteome</keyword>
<reference evidence="8 9" key="1">
    <citation type="submission" date="2021-06" db="EMBL/GenBank/DDBJ databases">
        <title>Caerostris darwini draft genome.</title>
        <authorList>
            <person name="Kono N."/>
            <person name="Arakawa K."/>
        </authorList>
    </citation>
    <scope>NUCLEOTIDE SEQUENCE [LARGE SCALE GENOMIC DNA]</scope>
</reference>
<keyword evidence="4 6" id="KW-0732">Signal</keyword>
<feature type="domain" description="MD-2-related lipid-recognition" evidence="7">
    <location>
        <begin position="22"/>
        <end position="145"/>
    </location>
</feature>
<dbReference type="InterPro" id="IPR039670">
    <property type="entry name" value="NPC2-like"/>
</dbReference>
<dbReference type="PANTHER" id="PTHR11306">
    <property type="entry name" value="NIEMANN PICK TYPE C2 PROTEIN NPC2-RELATED"/>
    <property type="match status" value="1"/>
</dbReference>
<feature type="signal peptide" evidence="6">
    <location>
        <begin position="1"/>
        <end position="19"/>
    </location>
</feature>
<comment type="similarity">
    <text evidence="2">Belongs to the NPC2 family.</text>
</comment>
<proteinExistence type="inferred from homology"/>
<dbReference type="InterPro" id="IPR014756">
    <property type="entry name" value="Ig_E-set"/>
</dbReference>
<comment type="subcellular location">
    <subcellularLocation>
        <location evidence="1">Secreted</location>
    </subcellularLocation>
</comment>
<dbReference type="FunFam" id="2.60.40.770:FF:000001">
    <property type="entry name" value="NPC intracellular cholesterol transporter 2"/>
    <property type="match status" value="1"/>
</dbReference>
<keyword evidence="5" id="KW-1015">Disulfide bond</keyword>